<feature type="domain" description="Histidine kinase/HSP90-like ATPase" evidence="2">
    <location>
        <begin position="25"/>
        <end position="116"/>
    </location>
</feature>
<keyword evidence="1" id="KW-0808">Transferase</keyword>
<evidence type="ECO:0000259" key="2">
    <source>
        <dbReference type="Pfam" id="PF13581"/>
    </source>
</evidence>
<dbReference type="EMBL" id="JAAGWE010000015">
    <property type="protein sequence ID" value="NEM06359.1"/>
    <property type="molecule type" value="Genomic_DNA"/>
</dbReference>
<sequence length="124" mass="13196">MTTAADTTLLRGQLHRELRRRSLPTQADEDDVERLLLAFEELTSNGLRHGAPPVSVSVSQGNSGWLIAVSDGATERTPTPAVDRDPAHGGLGPYLVARLSAAYGWCTGTGRKEVWACVRTAAAA</sequence>
<dbReference type="PANTHER" id="PTHR35526">
    <property type="entry name" value="ANTI-SIGMA-F FACTOR RSBW-RELATED"/>
    <property type="match status" value="1"/>
</dbReference>
<dbReference type="Pfam" id="PF13581">
    <property type="entry name" value="HATPase_c_2"/>
    <property type="match status" value="1"/>
</dbReference>
<keyword evidence="3" id="KW-0547">Nucleotide-binding</keyword>
<dbReference type="InterPro" id="IPR036890">
    <property type="entry name" value="HATPase_C_sf"/>
</dbReference>
<dbReference type="CDD" id="cd16936">
    <property type="entry name" value="HATPase_RsbW-like"/>
    <property type="match status" value="1"/>
</dbReference>
<evidence type="ECO:0000256" key="1">
    <source>
        <dbReference type="ARBA" id="ARBA00022527"/>
    </source>
</evidence>
<keyword evidence="1" id="KW-0418">Kinase</keyword>
<dbReference type="Gene3D" id="3.30.565.10">
    <property type="entry name" value="Histidine kinase-like ATPase, C-terminal domain"/>
    <property type="match status" value="1"/>
</dbReference>
<keyword evidence="3" id="KW-0067">ATP-binding</keyword>
<keyword evidence="1" id="KW-0723">Serine/threonine-protein kinase</keyword>
<evidence type="ECO:0000313" key="3">
    <source>
        <dbReference type="EMBL" id="NEM06359.1"/>
    </source>
</evidence>
<dbReference type="InterPro" id="IPR003594">
    <property type="entry name" value="HATPase_dom"/>
</dbReference>
<gene>
    <name evidence="3" type="ORF">GCU54_10075</name>
</gene>
<evidence type="ECO:0000313" key="4">
    <source>
        <dbReference type="Proteomes" id="UP000471126"/>
    </source>
</evidence>
<accession>A0A6P0GGH4</accession>
<dbReference type="Proteomes" id="UP000471126">
    <property type="component" value="Unassembled WGS sequence"/>
</dbReference>
<dbReference type="PANTHER" id="PTHR35526:SF3">
    <property type="entry name" value="ANTI-SIGMA-F FACTOR RSBW"/>
    <property type="match status" value="1"/>
</dbReference>
<dbReference type="GO" id="GO:0005524">
    <property type="term" value="F:ATP binding"/>
    <property type="evidence" value="ECO:0007669"/>
    <property type="project" value="UniProtKB-KW"/>
</dbReference>
<protein>
    <submittedName>
        <fullName evidence="3">ATP-binding protein</fullName>
    </submittedName>
</protein>
<dbReference type="AlphaFoldDB" id="A0A6P0GGH4"/>
<comment type="caution">
    <text evidence="3">The sequence shown here is derived from an EMBL/GenBank/DDBJ whole genome shotgun (WGS) entry which is preliminary data.</text>
</comment>
<dbReference type="GO" id="GO:0004674">
    <property type="term" value="F:protein serine/threonine kinase activity"/>
    <property type="evidence" value="ECO:0007669"/>
    <property type="project" value="UniProtKB-KW"/>
</dbReference>
<proteinExistence type="predicted"/>
<organism evidence="3 4">
    <name type="scientific">Geodermatophilus normandii</name>
    <dbReference type="NCBI Taxonomy" id="1137989"/>
    <lineage>
        <taxon>Bacteria</taxon>
        <taxon>Bacillati</taxon>
        <taxon>Actinomycetota</taxon>
        <taxon>Actinomycetes</taxon>
        <taxon>Geodermatophilales</taxon>
        <taxon>Geodermatophilaceae</taxon>
        <taxon>Geodermatophilus</taxon>
    </lineage>
</organism>
<reference evidence="3 4" key="1">
    <citation type="submission" date="2019-12" db="EMBL/GenBank/DDBJ databases">
        <title>WGS of CPCC 203550 I12A-02606.</title>
        <authorList>
            <person name="Jiang Z."/>
        </authorList>
    </citation>
    <scope>NUCLEOTIDE SEQUENCE [LARGE SCALE GENOMIC DNA]</scope>
    <source>
        <strain evidence="3 4">I12A-02606</strain>
    </source>
</reference>
<dbReference type="InterPro" id="IPR050267">
    <property type="entry name" value="Anti-sigma-factor_SerPK"/>
</dbReference>
<dbReference type="SUPFAM" id="SSF55874">
    <property type="entry name" value="ATPase domain of HSP90 chaperone/DNA topoisomerase II/histidine kinase"/>
    <property type="match status" value="1"/>
</dbReference>
<name>A0A6P0GGH4_9ACTN</name>